<keyword evidence="2" id="KW-1185">Reference proteome</keyword>
<evidence type="ECO:0000313" key="1">
    <source>
        <dbReference type="EMBL" id="OAD75341.1"/>
    </source>
</evidence>
<reference evidence="2" key="1">
    <citation type="submission" date="2015-06" db="EMBL/GenBank/DDBJ databases">
        <title>Expansion of signal transduction pathways in fungi by whole-genome duplication.</title>
        <authorList>
            <consortium name="DOE Joint Genome Institute"/>
            <person name="Corrochano L.M."/>
            <person name="Kuo A."/>
            <person name="Marcet-Houben M."/>
            <person name="Polaino S."/>
            <person name="Salamov A."/>
            <person name="Villalobos J.M."/>
            <person name="Alvarez M.I."/>
            <person name="Avalos J."/>
            <person name="Benito E.P."/>
            <person name="Benoit I."/>
            <person name="Burger G."/>
            <person name="Camino L.P."/>
            <person name="Canovas D."/>
            <person name="Cerda-Olmedo E."/>
            <person name="Cheng J.-F."/>
            <person name="Dominguez A."/>
            <person name="Elias M."/>
            <person name="Eslava A.P."/>
            <person name="Glaser F."/>
            <person name="Grimwood J."/>
            <person name="Gutierrez G."/>
            <person name="Heitman J."/>
            <person name="Henrissat B."/>
            <person name="Iturriaga E.A."/>
            <person name="Lang B.F."/>
            <person name="Lavin J.L."/>
            <person name="Lee S."/>
            <person name="Li W."/>
            <person name="Lindquist E."/>
            <person name="Lopez-Garcia S."/>
            <person name="Luque E.M."/>
            <person name="Marcos A.T."/>
            <person name="Martin J."/>
            <person name="McCluskey K."/>
            <person name="Medina H.R."/>
            <person name="Miralles-Duran A."/>
            <person name="Miyazaki A."/>
            <person name="Munoz-Torres E."/>
            <person name="Oguiza J.A."/>
            <person name="Ohm R."/>
            <person name="Olmedo M."/>
            <person name="Orejas M."/>
            <person name="Ortiz-Castellanos L."/>
            <person name="Pisabarro A.G."/>
            <person name="Rodriguez-Romero J."/>
            <person name="Ruiz-Herrera J."/>
            <person name="Ruiz-Vazquez R."/>
            <person name="Sanz C."/>
            <person name="Schackwitz W."/>
            <person name="Schmutz J."/>
            <person name="Shahriari M."/>
            <person name="Shelest E."/>
            <person name="Silva-Franco F."/>
            <person name="Soanes D."/>
            <person name="Syed K."/>
            <person name="Tagua V.G."/>
            <person name="Talbot N.J."/>
            <person name="Thon M."/>
            <person name="De vries R.P."/>
            <person name="Wiebenga A."/>
            <person name="Yadav J.S."/>
            <person name="Braun E.L."/>
            <person name="Baker S."/>
            <person name="Garre V."/>
            <person name="Horwitz B."/>
            <person name="Torres-Martinez S."/>
            <person name="Idnurm A."/>
            <person name="Herrera-Estrella A."/>
            <person name="Gabaldon T."/>
            <person name="Grigoriev I.V."/>
        </authorList>
    </citation>
    <scope>NUCLEOTIDE SEQUENCE [LARGE SCALE GENOMIC DNA]</scope>
    <source>
        <strain evidence="2">NRRL 1555(-)</strain>
    </source>
</reference>
<evidence type="ECO:0000313" key="2">
    <source>
        <dbReference type="Proteomes" id="UP000077315"/>
    </source>
</evidence>
<sequence>MSAHQNHNDLDEYLDVEGYEYFFDDEDSDIEMFEYLFGDDEEEEARSTAIIAAISQIVNEPGTYRSVVNNGCETTII</sequence>
<accession>A0A163ARS8</accession>
<proteinExistence type="predicted"/>
<dbReference type="Proteomes" id="UP000077315">
    <property type="component" value="Unassembled WGS sequence"/>
</dbReference>
<dbReference type="RefSeq" id="XP_018293381.1">
    <property type="nucleotide sequence ID" value="XM_018431021.1"/>
</dbReference>
<dbReference type="VEuPathDB" id="FungiDB:PHYBLDRAFT_143598"/>
<dbReference type="AlphaFoldDB" id="A0A163ARS8"/>
<name>A0A163ARS8_PHYB8</name>
<dbReference type="EMBL" id="KV440977">
    <property type="protein sequence ID" value="OAD75341.1"/>
    <property type="molecule type" value="Genomic_DNA"/>
</dbReference>
<protein>
    <submittedName>
        <fullName evidence="1">Uncharacterized protein</fullName>
    </submittedName>
</protein>
<organism evidence="1 2">
    <name type="scientific">Phycomyces blakesleeanus (strain ATCC 8743b / DSM 1359 / FGSC 10004 / NBRC 33097 / NRRL 1555)</name>
    <dbReference type="NCBI Taxonomy" id="763407"/>
    <lineage>
        <taxon>Eukaryota</taxon>
        <taxon>Fungi</taxon>
        <taxon>Fungi incertae sedis</taxon>
        <taxon>Mucoromycota</taxon>
        <taxon>Mucoromycotina</taxon>
        <taxon>Mucoromycetes</taxon>
        <taxon>Mucorales</taxon>
        <taxon>Phycomycetaceae</taxon>
        <taxon>Phycomyces</taxon>
    </lineage>
</organism>
<dbReference type="InParanoid" id="A0A163ARS8"/>
<gene>
    <name evidence="1" type="ORF">PHYBLDRAFT_143598</name>
</gene>
<dbReference type="GeneID" id="28991927"/>